<name>I7LFV3_9LACO</name>
<dbReference type="EC" id="3.1.-.-" evidence="3"/>
<dbReference type="PIRSF" id="PIRSF033490">
    <property type="entry name" value="MazF"/>
    <property type="match status" value="1"/>
</dbReference>
<dbReference type="GO" id="GO:0003677">
    <property type="term" value="F:DNA binding"/>
    <property type="evidence" value="ECO:0007669"/>
    <property type="project" value="InterPro"/>
</dbReference>
<evidence type="ECO:0000313" key="4">
    <source>
        <dbReference type="EMBL" id="CCI86993.1"/>
    </source>
</evidence>
<keyword evidence="3" id="KW-0378">Hydrolase</keyword>
<keyword evidence="2" id="KW-1277">Toxin-antitoxin system</keyword>
<evidence type="ECO:0000256" key="3">
    <source>
        <dbReference type="PIRNR" id="PIRNR033490"/>
    </source>
</evidence>
<evidence type="ECO:0000256" key="2">
    <source>
        <dbReference type="ARBA" id="ARBA00022649"/>
    </source>
</evidence>
<dbReference type="Proteomes" id="UP000009326">
    <property type="component" value="Unassembled WGS sequence"/>
</dbReference>
<proteinExistence type="inferred from homology"/>
<evidence type="ECO:0000313" key="7">
    <source>
        <dbReference type="Proteomes" id="UP000051521"/>
    </source>
</evidence>
<reference evidence="5 7" key="2">
    <citation type="journal article" date="2015" name="Genome Announc.">
        <title>Expanding the biotechnology potential of lactobacilli through comparative genomics of 213 strains and associated genera.</title>
        <authorList>
            <person name="Sun Z."/>
            <person name="Harris H.M."/>
            <person name="McCann A."/>
            <person name="Guo C."/>
            <person name="Argimon S."/>
            <person name="Zhang W."/>
            <person name="Yang X."/>
            <person name="Jeffery I.B."/>
            <person name="Cooney J.C."/>
            <person name="Kagawa T.F."/>
            <person name="Liu W."/>
            <person name="Song Y."/>
            <person name="Salvetti E."/>
            <person name="Wrobel A."/>
            <person name="Rasinkangas P."/>
            <person name="Parkhill J."/>
            <person name="Rea M.C."/>
            <person name="O'Sullivan O."/>
            <person name="Ritari J."/>
            <person name="Douillard F.P."/>
            <person name="Paul Ross R."/>
            <person name="Yang R."/>
            <person name="Briner A.E."/>
            <person name="Felis G.E."/>
            <person name="de Vos W.M."/>
            <person name="Barrangou R."/>
            <person name="Klaenhammer T.R."/>
            <person name="Caufield P.W."/>
            <person name="Cui Y."/>
            <person name="Zhang H."/>
            <person name="O'Toole P.W."/>
        </authorList>
    </citation>
    <scope>NUCLEOTIDE SEQUENCE [LARGE SCALE GENOMIC DNA]</scope>
    <source>
        <strain evidence="5 7">DSM 23908</strain>
    </source>
</reference>
<organism evidence="4 6">
    <name type="scientific">Lactobacillus gigeriorum DSM 23908 = CRBIP 24.85</name>
    <dbReference type="NCBI Taxonomy" id="1423751"/>
    <lineage>
        <taxon>Bacteria</taxon>
        <taxon>Bacillati</taxon>
        <taxon>Bacillota</taxon>
        <taxon>Bacilli</taxon>
        <taxon>Lactobacillales</taxon>
        <taxon>Lactobacillaceae</taxon>
        <taxon>Lactobacillus</taxon>
    </lineage>
</organism>
<dbReference type="PANTHER" id="PTHR33988:SF3">
    <property type="entry name" value="ENDORIBONUCLEASE TOXIN CHPB-RELATED"/>
    <property type="match status" value="1"/>
</dbReference>
<sequence>MVKQGDIIMVNFDPTSGHEQRGYRPALIVSNNDFNRINNGLVKVVPITTNMKEFPLHIELPEGLAVYGKALLEHERSIDISSRSYKIVDTVPSDFLQEILELISFTY</sequence>
<dbReference type="RefSeq" id="WP_008473091.1">
    <property type="nucleotide sequence ID" value="NZ_AYZO01000014.1"/>
</dbReference>
<dbReference type="PATRIC" id="fig|1423751.3.peg.419"/>
<dbReference type="EMBL" id="AYZO01000014">
    <property type="protein sequence ID" value="KRN11994.1"/>
    <property type="molecule type" value="Genomic_DNA"/>
</dbReference>
<keyword evidence="3" id="KW-0540">Nuclease</keyword>
<evidence type="ECO:0000313" key="5">
    <source>
        <dbReference type="EMBL" id="KRN11994.1"/>
    </source>
</evidence>
<dbReference type="PANTHER" id="PTHR33988">
    <property type="entry name" value="ENDORIBONUCLEASE MAZF-RELATED"/>
    <property type="match status" value="1"/>
</dbReference>
<accession>I7LFV3</accession>
<gene>
    <name evidence="4" type="ORF">BN52_01415</name>
    <name evidence="5" type="ORF">FC38_GL000397</name>
</gene>
<comment type="caution">
    <text evidence="4">The sequence shown here is derived from an EMBL/GenBank/DDBJ whole genome shotgun (WGS) entry which is preliminary data.</text>
</comment>
<dbReference type="SUPFAM" id="SSF50118">
    <property type="entry name" value="Cell growth inhibitor/plasmid maintenance toxic component"/>
    <property type="match status" value="1"/>
</dbReference>
<dbReference type="Gene3D" id="2.30.30.110">
    <property type="match status" value="1"/>
</dbReference>
<dbReference type="OrthoDB" id="9808744at2"/>
<evidence type="ECO:0000313" key="6">
    <source>
        <dbReference type="Proteomes" id="UP000009326"/>
    </source>
</evidence>
<dbReference type="Proteomes" id="UP000051521">
    <property type="component" value="Unassembled WGS sequence"/>
</dbReference>
<dbReference type="GO" id="GO:0004521">
    <property type="term" value="F:RNA endonuclease activity"/>
    <property type="evidence" value="ECO:0007669"/>
    <property type="project" value="TreeGrafter"/>
</dbReference>
<dbReference type="GO" id="GO:0016075">
    <property type="term" value="P:rRNA catabolic process"/>
    <property type="evidence" value="ECO:0007669"/>
    <property type="project" value="TreeGrafter"/>
</dbReference>
<comment type="similarity">
    <text evidence="1 3">Belongs to the PemK/MazF family.</text>
</comment>
<dbReference type="InterPro" id="IPR011067">
    <property type="entry name" value="Plasmid_toxin/cell-grow_inhib"/>
</dbReference>
<dbReference type="EMBL" id="CAKC01000044">
    <property type="protein sequence ID" value="CCI86993.1"/>
    <property type="molecule type" value="Genomic_DNA"/>
</dbReference>
<keyword evidence="3" id="KW-0255">Endonuclease</keyword>
<dbReference type="GO" id="GO:0006402">
    <property type="term" value="P:mRNA catabolic process"/>
    <property type="evidence" value="ECO:0007669"/>
    <property type="project" value="TreeGrafter"/>
</dbReference>
<comment type="function">
    <text evidence="3">Toxic component of a type II toxin-antitoxin (TA) system.</text>
</comment>
<dbReference type="InterPro" id="IPR003477">
    <property type="entry name" value="PemK-like"/>
</dbReference>
<evidence type="ECO:0000256" key="1">
    <source>
        <dbReference type="ARBA" id="ARBA00007521"/>
    </source>
</evidence>
<dbReference type="AlphaFoldDB" id="I7LFV3"/>
<dbReference type="Pfam" id="PF02452">
    <property type="entry name" value="PemK_toxin"/>
    <property type="match status" value="1"/>
</dbReference>
<dbReference type="STRING" id="1423751.FC38_GL000397"/>
<reference evidence="4 6" key="1">
    <citation type="submission" date="2012-06" db="EMBL/GenBank/DDBJ databases">
        <title>Draft genome sequence of Lactobacillus gigeriorum CRBIP 24.85T, isolated from chicken crop.</title>
        <authorList>
            <person name="Cousin S."/>
            <person name="Ma L."/>
            <person name="Creno S."/>
            <person name="Clermont D."/>
            <person name="Loux V."/>
            <person name="Bizet C."/>
            <person name="Bouchier C."/>
        </authorList>
    </citation>
    <scope>NUCLEOTIDE SEQUENCE [LARGE SCALE GENOMIC DNA]</scope>
    <source>
        <strain evidence="6">CRBIP 24.85T</strain>
        <strain evidence="4">Type strain: CRBIP 24.85</strain>
    </source>
</reference>
<keyword evidence="7" id="KW-1185">Reference proteome</keyword>
<dbReference type="GO" id="GO:0016787">
    <property type="term" value="F:hydrolase activity"/>
    <property type="evidence" value="ECO:0007669"/>
    <property type="project" value="UniProtKB-KW"/>
</dbReference>
<protein>
    <recommendedName>
        <fullName evidence="3">mRNA interferase</fullName>
        <ecNumber evidence="3">3.1.-.-</ecNumber>
    </recommendedName>
</protein>